<feature type="transmembrane region" description="Helical" evidence="1">
    <location>
        <begin position="326"/>
        <end position="342"/>
    </location>
</feature>
<accession>A0A6C0KIW6</accession>
<feature type="transmembrane region" description="Helical" evidence="1">
    <location>
        <begin position="294"/>
        <end position="314"/>
    </location>
</feature>
<name>A0A6C0KIW6_9ZZZZ</name>
<sequence>MTTTPNQFVLNDDSMIDNNQSFTSDFYKTVMYLNRFAKTQAMGGYIKIPYFMPSGYIKPNGTLIQGSETFQYKCKQMYIFKVTHDILMDNQADGEMVIRMEPMNGNTGLLFVCMLLKSTRKEASSLDNIIRASENPPQIFTSYDFELKPYVNENSKKIIYKSGIDTVIIYTNPIEIAEMDFTNYQTAPVDLFAPYPVTDYKILYNMKTFQEGFQEGIDKIMTCSPIDMTDSNGNATGENTATYLMDNKTAQQVQNMGVAYAMMITLVLLMASYLGGPVIFNYVIAQHCTNSNSLIITTFWFLAFALTLALVLLLNGSKYDMSEAMTGMMFLILIILSILSIANSRLSYPELYAKIPMEFEKFDSDAIKTWGGRVIDVISRNLFPNDISKYGIAITWAILVVILAIPCIVIGSKKDKASNRKEQKNRGYRDNLVGIIMGIGSVYGLFAIIYACSILTPIE</sequence>
<reference evidence="2" key="1">
    <citation type="journal article" date="2020" name="Nature">
        <title>Giant virus diversity and host interactions through global metagenomics.</title>
        <authorList>
            <person name="Schulz F."/>
            <person name="Roux S."/>
            <person name="Paez-Espino D."/>
            <person name="Jungbluth S."/>
            <person name="Walsh D.A."/>
            <person name="Denef V.J."/>
            <person name="McMahon K.D."/>
            <person name="Konstantinidis K.T."/>
            <person name="Eloe-Fadrosh E.A."/>
            <person name="Kyrpides N.C."/>
            <person name="Woyke T."/>
        </authorList>
    </citation>
    <scope>NUCLEOTIDE SEQUENCE</scope>
    <source>
        <strain evidence="2">GVMAG-S-3300012000-57</strain>
    </source>
</reference>
<keyword evidence="1" id="KW-0472">Membrane</keyword>
<proteinExistence type="predicted"/>
<feature type="transmembrane region" description="Helical" evidence="1">
    <location>
        <begin position="258"/>
        <end position="282"/>
    </location>
</feature>
<protein>
    <submittedName>
        <fullName evidence="2">Uncharacterized protein</fullName>
    </submittedName>
</protein>
<dbReference type="AlphaFoldDB" id="A0A6C0KIW6"/>
<feature type="transmembrane region" description="Helical" evidence="1">
    <location>
        <begin position="432"/>
        <end position="456"/>
    </location>
</feature>
<dbReference type="EMBL" id="MN740900">
    <property type="protein sequence ID" value="QHU17263.1"/>
    <property type="molecule type" value="Genomic_DNA"/>
</dbReference>
<feature type="transmembrane region" description="Helical" evidence="1">
    <location>
        <begin position="390"/>
        <end position="411"/>
    </location>
</feature>
<evidence type="ECO:0000313" key="2">
    <source>
        <dbReference type="EMBL" id="QHU17263.1"/>
    </source>
</evidence>
<keyword evidence="1" id="KW-1133">Transmembrane helix</keyword>
<keyword evidence="1" id="KW-0812">Transmembrane</keyword>
<evidence type="ECO:0000256" key="1">
    <source>
        <dbReference type="SAM" id="Phobius"/>
    </source>
</evidence>
<organism evidence="2">
    <name type="scientific">viral metagenome</name>
    <dbReference type="NCBI Taxonomy" id="1070528"/>
    <lineage>
        <taxon>unclassified sequences</taxon>
        <taxon>metagenomes</taxon>
        <taxon>organismal metagenomes</taxon>
    </lineage>
</organism>